<reference evidence="3" key="1">
    <citation type="journal article" date="2019" name="Int. J. Syst. Evol. Microbiol.">
        <title>The Global Catalogue of Microorganisms (GCM) 10K type strain sequencing project: providing services to taxonomists for standard genome sequencing and annotation.</title>
        <authorList>
            <consortium name="The Broad Institute Genomics Platform"/>
            <consortium name="The Broad Institute Genome Sequencing Center for Infectious Disease"/>
            <person name="Wu L."/>
            <person name="Ma J."/>
        </authorList>
    </citation>
    <scope>NUCLEOTIDE SEQUENCE [LARGE SCALE GENOMIC DNA]</scope>
    <source>
        <strain evidence="3">JCM 14545</strain>
    </source>
</reference>
<comment type="caution">
    <text evidence="2">The sequence shown here is derived from an EMBL/GenBank/DDBJ whole genome shotgun (WGS) entry which is preliminary data.</text>
</comment>
<dbReference type="Proteomes" id="UP001501116">
    <property type="component" value="Unassembled WGS sequence"/>
</dbReference>
<dbReference type="InterPro" id="IPR007278">
    <property type="entry name" value="DUF397"/>
</dbReference>
<dbReference type="EMBL" id="BAAANN010000019">
    <property type="protein sequence ID" value="GAA1968866.1"/>
    <property type="molecule type" value="Genomic_DNA"/>
</dbReference>
<name>A0ABP5CU30_9PSEU</name>
<gene>
    <name evidence="2" type="ORF">GCM10009754_47460</name>
</gene>
<evidence type="ECO:0000259" key="1">
    <source>
        <dbReference type="Pfam" id="PF04149"/>
    </source>
</evidence>
<protein>
    <submittedName>
        <fullName evidence="2">DUF397 domain-containing protein</fullName>
    </submittedName>
</protein>
<evidence type="ECO:0000313" key="3">
    <source>
        <dbReference type="Proteomes" id="UP001501116"/>
    </source>
</evidence>
<organism evidence="2 3">
    <name type="scientific">Amycolatopsis minnesotensis</name>
    <dbReference type="NCBI Taxonomy" id="337894"/>
    <lineage>
        <taxon>Bacteria</taxon>
        <taxon>Bacillati</taxon>
        <taxon>Actinomycetota</taxon>
        <taxon>Actinomycetes</taxon>
        <taxon>Pseudonocardiales</taxon>
        <taxon>Pseudonocardiaceae</taxon>
        <taxon>Amycolatopsis</taxon>
    </lineage>
</organism>
<keyword evidence="3" id="KW-1185">Reference proteome</keyword>
<proteinExistence type="predicted"/>
<feature type="domain" description="DUF397" evidence="1">
    <location>
        <begin position="11"/>
        <end position="67"/>
    </location>
</feature>
<sequence length="75" mass="8031">MPLVDSLANVTWRKSSYTDDDPGNGSTCVEAAALPDGRIAIRNSNHPDAGVTYFTRAEMSAWLKGVKAGEFDDLG</sequence>
<evidence type="ECO:0000313" key="2">
    <source>
        <dbReference type="EMBL" id="GAA1968866.1"/>
    </source>
</evidence>
<dbReference type="Pfam" id="PF04149">
    <property type="entry name" value="DUF397"/>
    <property type="match status" value="1"/>
</dbReference>
<accession>A0ABP5CU30</accession>